<sequence length="165" mass="18779">MAAPITSQTSQLSLPGASSAALRTINARWHITDVADIIPYNLHPQNRHSSSTWSAAFQKELEAVSHVVRHSELTLFREKCHSTVENRCSVKPKSGQKVAKRATYLTVDDLKNIKRVFGHVRDTEMRRENEQLRAADEARVRARERDIREDMDAARVRDPLKVVRA</sequence>
<keyword evidence="2" id="KW-1185">Reference proteome</keyword>
<gene>
    <name evidence="1" type="ORF">JI435_131530</name>
</gene>
<dbReference type="RefSeq" id="XP_001803365.1">
    <property type="nucleotide sequence ID" value="XM_001803313.1"/>
</dbReference>
<dbReference type="EMBL" id="CP069044">
    <property type="protein sequence ID" value="QRD07454.1"/>
    <property type="molecule type" value="Genomic_DNA"/>
</dbReference>
<accession>A0A7U2NR80</accession>
<proteinExistence type="predicted"/>
<dbReference type="OrthoDB" id="3744032at2759"/>
<organism evidence="1 2">
    <name type="scientific">Phaeosphaeria nodorum (strain SN15 / ATCC MYA-4574 / FGSC 10173)</name>
    <name type="common">Glume blotch fungus</name>
    <name type="synonym">Parastagonospora nodorum</name>
    <dbReference type="NCBI Taxonomy" id="321614"/>
    <lineage>
        <taxon>Eukaryota</taxon>
        <taxon>Fungi</taxon>
        <taxon>Dikarya</taxon>
        <taxon>Ascomycota</taxon>
        <taxon>Pezizomycotina</taxon>
        <taxon>Dothideomycetes</taxon>
        <taxon>Pleosporomycetidae</taxon>
        <taxon>Pleosporales</taxon>
        <taxon>Pleosporineae</taxon>
        <taxon>Phaeosphaeriaceae</taxon>
        <taxon>Parastagonospora</taxon>
    </lineage>
</organism>
<dbReference type="Proteomes" id="UP000663193">
    <property type="component" value="Chromosome 22"/>
</dbReference>
<dbReference type="VEuPathDB" id="FungiDB:JI435_131530"/>
<dbReference type="KEGG" id="pno:SNOG_13153"/>
<name>A0A7U2NR80_PHANO</name>
<dbReference type="AlphaFoldDB" id="A0A7U2NR80"/>
<reference evidence="2" key="1">
    <citation type="journal article" date="2021" name="BMC Genomics">
        <title>Chromosome-level genome assembly and manually-curated proteome of model necrotroph Parastagonospora nodorum Sn15 reveals a genome-wide trove of candidate effector homologs, and redundancy of virulence-related functions within an accessory chromosome.</title>
        <authorList>
            <person name="Bertazzoni S."/>
            <person name="Jones D.A.B."/>
            <person name="Phan H.T."/>
            <person name="Tan K.-C."/>
            <person name="Hane J.K."/>
        </authorList>
    </citation>
    <scope>NUCLEOTIDE SEQUENCE [LARGE SCALE GENOMIC DNA]</scope>
    <source>
        <strain evidence="2">SN15 / ATCC MYA-4574 / FGSC 10173)</strain>
    </source>
</reference>
<evidence type="ECO:0000313" key="2">
    <source>
        <dbReference type="Proteomes" id="UP000663193"/>
    </source>
</evidence>
<protein>
    <submittedName>
        <fullName evidence="1">Uncharacterized protein</fullName>
    </submittedName>
</protein>
<evidence type="ECO:0000313" key="1">
    <source>
        <dbReference type="EMBL" id="QRD07454.1"/>
    </source>
</evidence>